<evidence type="ECO:0000313" key="12">
    <source>
        <dbReference type="Proteomes" id="UP000653305"/>
    </source>
</evidence>
<dbReference type="GO" id="GO:0005516">
    <property type="term" value="F:calmodulin binding"/>
    <property type="evidence" value="ECO:0007669"/>
    <property type="project" value="InterPro"/>
</dbReference>
<keyword evidence="4" id="KW-0238">DNA-binding</keyword>
<dbReference type="GO" id="GO:0005634">
    <property type="term" value="C:nucleus"/>
    <property type="evidence" value="ECO:0007669"/>
    <property type="project" value="UniProtKB-SubCell"/>
</dbReference>
<accession>A0A830D0V2</accession>
<keyword evidence="6" id="KW-0804">Transcription</keyword>
<evidence type="ECO:0000256" key="1">
    <source>
        <dbReference type="ARBA" id="ARBA00004123"/>
    </source>
</evidence>
<evidence type="ECO:0008006" key="13">
    <source>
        <dbReference type="Google" id="ProtNLM"/>
    </source>
</evidence>
<feature type="domain" description="Calmodulin binding protein C-terminal" evidence="10">
    <location>
        <begin position="310"/>
        <end position="368"/>
    </location>
</feature>
<organism evidence="11 12">
    <name type="scientific">Phtheirospermum japonicum</name>
    <dbReference type="NCBI Taxonomy" id="374723"/>
    <lineage>
        <taxon>Eukaryota</taxon>
        <taxon>Viridiplantae</taxon>
        <taxon>Streptophyta</taxon>
        <taxon>Embryophyta</taxon>
        <taxon>Tracheophyta</taxon>
        <taxon>Spermatophyta</taxon>
        <taxon>Magnoliopsida</taxon>
        <taxon>eudicotyledons</taxon>
        <taxon>Gunneridae</taxon>
        <taxon>Pentapetalae</taxon>
        <taxon>asterids</taxon>
        <taxon>lamiids</taxon>
        <taxon>Lamiales</taxon>
        <taxon>Orobanchaceae</taxon>
        <taxon>Orobanchaceae incertae sedis</taxon>
        <taxon>Phtheirospermum</taxon>
    </lineage>
</organism>
<dbReference type="Pfam" id="PF20451">
    <property type="entry name" value="Calmod_bind_M"/>
    <property type="match status" value="1"/>
</dbReference>
<proteinExistence type="inferred from homology"/>
<feature type="domain" description="Calmodulin binding protein-like N-terminal" evidence="8">
    <location>
        <begin position="81"/>
        <end position="227"/>
    </location>
</feature>
<evidence type="ECO:0000256" key="3">
    <source>
        <dbReference type="ARBA" id="ARBA00023015"/>
    </source>
</evidence>
<name>A0A830D0V2_9LAMI</name>
<comment type="caution">
    <text evidence="11">The sequence shown here is derived from an EMBL/GenBank/DDBJ whole genome shotgun (WGS) entry which is preliminary data.</text>
</comment>
<dbReference type="GO" id="GO:0080142">
    <property type="term" value="P:regulation of salicylic acid biosynthetic process"/>
    <property type="evidence" value="ECO:0007669"/>
    <property type="project" value="TreeGrafter"/>
</dbReference>
<dbReference type="InterPro" id="IPR046829">
    <property type="entry name" value="Calmod_bind_C"/>
</dbReference>
<dbReference type="GO" id="GO:0043565">
    <property type="term" value="F:sequence-specific DNA binding"/>
    <property type="evidence" value="ECO:0007669"/>
    <property type="project" value="TreeGrafter"/>
</dbReference>
<reference evidence="11" key="1">
    <citation type="submission" date="2020-07" db="EMBL/GenBank/DDBJ databases">
        <title>Ethylene signaling mediates host invasion by parasitic plants.</title>
        <authorList>
            <person name="Yoshida S."/>
        </authorList>
    </citation>
    <scope>NUCLEOTIDE SEQUENCE</scope>
    <source>
        <strain evidence="11">Okayama</strain>
    </source>
</reference>
<dbReference type="Pfam" id="PF07887">
    <property type="entry name" value="Calmodulin_bind"/>
    <property type="match status" value="1"/>
</dbReference>
<gene>
    <name evidence="11" type="ORF">PHJA_002142200</name>
</gene>
<comment type="subcellular location">
    <subcellularLocation>
        <location evidence="1">Nucleus</location>
    </subcellularLocation>
</comment>
<dbReference type="InterPro" id="IPR012416">
    <property type="entry name" value="CBP60"/>
</dbReference>
<dbReference type="Pfam" id="PF20452">
    <property type="entry name" value="Calmod_bind_C"/>
    <property type="match status" value="1"/>
</dbReference>
<evidence type="ECO:0000256" key="7">
    <source>
        <dbReference type="ARBA" id="ARBA00023242"/>
    </source>
</evidence>
<dbReference type="InterPro" id="IPR046831">
    <property type="entry name" value="Calmodulin_bind_N"/>
</dbReference>
<feature type="domain" description="Calmodulin binding protein central" evidence="9">
    <location>
        <begin position="239"/>
        <end position="305"/>
    </location>
</feature>
<keyword evidence="12" id="KW-1185">Reference proteome</keyword>
<dbReference type="PANTHER" id="PTHR31713:SF42">
    <property type="entry name" value="PROTEIN SAR DEFICIENT 1"/>
    <property type="match status" value="1"/>
</dbReference>
<keyword evidence="5" id="KW-0010">Activator</keyword>
<evidence type="ECO:0000256" key="4">
    <source>
        <dbReference type="ARBA" id="ARBA00023125"/>
    </source>
</evidence>
<dbReference type="AlphaFoldDB" id="A0A830D0V2"/>
<evidence type="ECO:0000259" key="9">
    <source>
        <dbReference type="Pfam" id="PF20451"/>
    </source>
</evidence>
<dbReference type="PANTHER" id="PTHR31713">
    <property type="entry name" value="OS02G0177800 PROTEIN"/>
    <property type="match status" value="1"/>
</dbReference>
<keyword evidence="3" id="KW-0805">Transcription regulation</keyword>
<evidence type="ECO:0000256" key="5">
    <source>
        <dbReference type="ARBA" id="ARBA00023159"/>
    </source>
</evidence>
<evidence type="ECO:0000259" key="10">
    <source>
        <dbReference type="Pfam" id="PF20452"/>
    </source>
</evidence>
<comment type="similarity">
    <text evidence="2">Belongs to the plant ACBP60 protein family.</text>
</comment>
<dbReference type="InterPro" id="IPR046830">
    <property type="entry name" value="Calmod_bind_M"/>
</dbReference>
<dbReference type="GO" id="GO:0003700">
    <property type="term" value="F:DNA-binding transcription factor activity"/>
    <property type="evidence" value="ECO:0007669"/>
    <property type="project" value="TreeGrafter"/>
</dbReference>
<keyword evidence="7" id="KW-0539">Nucleus</keyword>
<sequence>MAAKRNFHGDEDQPTQKRMKIRPSFASVIREVVMVNFFENFCSALTPMLRRVVSEEVENGVRGHCMRAIVRSSSLLPAPVLHLRFGERLLLPIFTGTKIVDVHNNPLQIFLGSDNIPLSHHHLPIKIELMVVNGDFPNNIENTWTPEDFNKNIVKERSGKRPLLSGGDQFLTMRDNGVACINGDIELTDNSSWIRSRKFRLGARVVVCGGGGVIREAITEPFVVKDHRGQLYKKHHPPALEDEVWRLEKIGKGGVFHQKLAHYGINTVQDFLKLFVVDSSKLRKILGMGMSEKMWEAALDHAKTCVMGTKLYRFHANNYTLTFNPICQLVKAEFDGQIYYESDLKLMQTAYIKSLLKEAYEKWSSLEELGGLIHENARLTQGDQVMVGQHQLAVVDSNYMTSDDVVEGVYSDDWPLNFYLATDTSTCASNKSSTRNIRFLSESSSEGDY</sequence>
<evidence type="ECO:0000259" key="8">
    <source>
        <dbReference type="Pfam" id="PF07887"/>
    </source>
</evidence>
<evidence type="ECO:0000256" key="6">
    <source>
        <dbReference type="ARBA" id="ARBA00023163"/>
    </source>
</evidence>
<dbReference type="OrthoDB" id="757051at2759"/>
<dbReference type="Proteomes" id="UP000653305">
    <property type="component" value="Unassembled WGS sequence"/>
</dbReference>
<evidence type="ECO:0000313" key="11">
    <source>
        <dbReference type="EMBL" id="GFP99981.1"/>
    </source>
</evidence>
<evidence type="ECO:0000256" key="2">
    <source>
        <dbReference type="ARBA" id="ARBA00007214"/>
    </source>
</evidence>
<dbReference type="EMBL" id="BMAC01000600">
    <property type="protein sequence ID" value="GFP99981.1"/>
    <property type="molecule type" value="Genomic_DNA"/>
</dbReference>
<protein>
    <recommendedName>
        <fullName evidence="13">Protein SAR DEFICIENT 1</fullName>
    </recommendedName>
</protein>